<feature type="region of interest" description="Disordered" evidence="7">
    <location>
        <begin position="766"/>
        <end position="823"/>
    </location>
</feature>
<feature type="domain" description="tRNA(Ile)-lysidine/2-thiocytidine synthase N-terminal" evidence="8">
    <location>
        <begin position="309"/>
        <end position="362"/>
    </location>
</feature>
<keyword evidence="10" id="KW-1185">Reference proteome</keyword>
<dbReference type="PANTHER" id="PTHR43033:SF1">
    <property type="entry name" value="TRNA(ILE)-LYSIDINE SYNTHASE-RELATED"/>
    <property type="match status" value="1"/>
</dbReference>
<gene>
    <name evidence="9" type="ORF">CSOJ01_05874</name>
</gene>
<dbReference type="SUPFAM" id="SSF52402">
    <property type="entry name" value="Adenine nucleotide alpha hydrolases-like"/>
    <property type="match status" value="1"/>
</dbReference>
<dbReference type="HAMAP" id="MF_01161">
    <property type="entry name" value="tRNA_Ile_lys_synt"/>
    <property type="match status" value="1"/>
</dbReference>
<accession>A0A8H6JDQ9</accession>
<dbReference type="InterPro" id="IPR011063">
    <property type="entry name" value="TilS/TtcA_N"/>
</dbReference>
<feature type="domain" description="tRNA(Ile)-lysidine/2-thiocytidine synthase N-terminal" evidence="8">
    <location>
        <begin position="49"/>
        <end position="205"/>
    </location>
</feature>
<evidence type="ECO:0000256" key="4">
    <source>
        <dbReference type="ARBA" id="ARBA00022741"/>
    </source>
</evidence>
<evidence type="ECO:0000259" key="8">
    <source>
        <dbReference type="Pfam" id="PF01171"/>
    </source>
</evidence>
<evidence type="ECO:0000256" key="3">
    <source>
        <dbReference type="ARBA" id="ARBA00022694"/>
    </source>
</evidence>
<evidence type="ECO:0000313" key="9">
    <source>
        <dbReference type="EMBL" id="KAF6811195.1"/>
    </source>
</evidence>
<dbReference type="GO" id="GO:0032267">
    <property type="term" value="F:tRNA(Ile)-lysidine synthase activity"/>
    <property type="evidence" value="ECO:0007669"/>
    <property type="project" value="UniProtKB-EC"/>
</dbReference>
<evidence type="ECO:0000256" key="7">
    <source>
        <dbReference type="SAM" id="MobiDB-lite"/>
    </source>
</evidence>
<reference evidence="9 10" key="1">
    <citation type="journal article" date="2020" name="Phytopathology">
        <title>Genome Sequence Resources of Colletotrichum truncatum, C. plurivorum, C. musicola, and C. sojae: Four Species Pathogenic to Soybean (Glycine max).</title>
        <authorList>
            <person name="Rogerio F."/>
            <person name="Boufleur T.R."/>
            <person name="Ciampi-Guillardi M."/>
            <person name="Sukno S.A."/>
            <person name="Thon M.R."/>
            <person name="Massola Junior N.S."/>
            <person name="Baroncelli R."/>
        </authorList>
    </citation>
    <scope>NUCLEOTIDE SEQUENCE [LARGE SCALE GENOMIC DNA]</scope>
    <source>
        <strain evidence="9 10">LFN0009</strain>
    </source>
</reference>
<comment type="catalytic activity">
    <reaction evidence="6">
        <text>cytidine(34) in tRNA(Ile2) + L-lysine + ATP = lysidine(34) in tRNA(Ile2) + AMP + diphosphate + H(+)</text>
        <dbReference type="Rhea" id="RHEA:43744"/>
        <dbReference type="Rhea" id="RHEA-COMP:10625"/>
        <dbReference type="Rhea" id="RHEA-COMP:10670"/>
        <dbReference type="ChEBI" id="CHEBI:15378"/>
        <dbReference type="ChEBI" id="CHEBI:30616"/>
        <dbReference type="ChEBI" id="CHEBI:32551"/>
        <dbReference type="ChEBI" id="CHEBI:33019"/>
        <dbReference type="ChEBI" id="CHEBI:82748"/>
        <dbReference type="ChEBI" id="CHEBI:83665"/>
        <dbReference type="ChEBI" id="CHEBI:456215"/>
        <dbReference type="EC" id="6.3.4.19"/>
    </reaction>
</comment>
<sequence length="823" mass="92350">MGSLPRITPAQVLHPVPRPIAAHEFSEAVRAVTPPRFPRARSPGVPRRIGLAVSGGVDSMALAFMFNRLREIEPMLRIVDNPLTKMSAFVIDHGLRPESADEADAVVRELRNYKHVAPSLHRVNWKKEGYDFGEDGEDGKHPSTAPNLESIARRVRYRRLGVICRTMHVESMFLAHHADDQHETVLMRLLAGHGSRGLRGMAPRGVIPECFDLHGVHESGHVDDQASAVPKVSFRLPRRDWKYIRRELQLDLDWELYKAELRAGLPTGAWHDGVYHIDDDALFAATASASAKARARRDAAAAAASRNLARIETEDAGVMIYRPLLGFGKDRLIATCEANKVRWFEDATNADQTLTLRNAVRHMVREHALPEALQRDSVLRLAARCDARVAAQEGEAERWILRSGAAVSFEPNAGTLVVALPSMAVPPPDRPRSAFARKRRELRLAHRRLIAALVIRRLIGFVSPEKQHAQIASLMTIIGRLFPDLAEPGATNNVPRKPFNLASVLFLPLDGAPNRWYLVREPYPSLQPLPKATYTTANRAIHKFHPQFPPQPRPKRDENGHFIVSDENTTDSGSGISNMERLQQLHRQPLPLPSPQSIDWHTWRRFQIWDGRFWIRVRSRVNAVFRVAPFSQQHAKAFREGLAQSDAAADAAAGAATENPEDVLARNLRPSLYAANKAKLDSAREAAEDPHVRLEGLLKRFAPGKVRYTLPALYAVNMDEDTGAEVLRMLALPTLGVQLPGLERWVRYEVRYRKVDWDLLEHDGQDRTRGREKRGGKLKRKTTTAAKVGKKNSRREVGGSERARDTPVQLNALPKTTSKELYE</sequence>
<keyword evidence="5" id="KW-0067">ATP-binding</keyword>
<evidence type="ECO:0000256" key="2">
    <source>
        <dbReference type="ARBA" id="ARBA00022598"/>
    </source>
</evidence>
<evidence type="ECO:0000256" key="5">
    <source>
        <dbReference type="ARBA" id="ARBA00022840"/>
    </source>
</evidence>
<dbReference type="InterPro" id="IPR012795">
    <property type="entry name" value="tRNA_Ile_lys_synt_N"/>
</dbReference>
<protein>
    <recommendedName>
        <fullName evidence="1">tRNA(Ile)-lysidine synthetase</fullName>
        <ecNumber evidence="1">6.3.4.19</ecNumber>
    </recommendedName>
</protein>
<dbReference type="Proteomes" id="UP000652219">
    <property type="component" value="Unassembled WGS sequence"/>
</dbReference>
<evidence type="ECO:0000313" key="10">
    <source>
        <dbReference type="Proteomes" id="UP000652219"/>
    </source>
</evidence>
<feature type="compositionally biased region" description="Basic and acidic residues" evidence="7">
    <location>
        <begin position="766"/>
        <end position="775"/>
    </location>
</feature>
<dbReference type="PANTHER" id="PTHR43033">
    <property type="entry name" value="TRNA(ILE)-LYSIDINE SYNTHASE-RELATED"/>
    <property type="match status" value="1"/>
</dbReference>
<comment type="caution">
    <text evidence="9">The sequence shown here is derived from an EMBL/GenBank/DDBJ whole genome shotgun (WGS) entry which is preliminary data.</text>
</comment>
<proteinExistence type="inferred from homology"/>
<dbReference type="InterPro" id="IPR014729">
    <property type="entry name" value="Rossmann-like_a/b/a_fold"/>
</dbReference>
<keyword evidence="4" id="KW-0547">Nucleotide-binding</keyword>
<dbReference type="AlphaFoldDB" id="A0A8H6JDQ9"/>
<dbReference type="GO" id="GO:0008033">
    <property type="term" value="P:tRNA processing"/>
    <property type="evidence" value="ECO:0007669"/>
    <property type="project" value="UniProtKB-KW"/>
</dbReference>
<organism evidence="9 10">
    <name type="scientific">Colletotrichum sojae</name>
    <dbReference type="NCBI Taxonomy" id="2175907"/>
    <lineage>
        <taxon>Eukaryota</taxon>
        <taxon>Fungi</taxon>
        <taxon>Dikarya</taxon>
        <taxon>Ascomycota</taxon>
        <taxon>Pezizomycotina</taxon>
        <taxon>Sordariomycetes</taxon>
        <taxon>Hypocreomycetidae</taxon>
        <taxon>Glomerellales</taxon>
        <taxon>Glomerellaceae</taxon>
        <taxon>Colletotrichum</taxon>
        <taxon>Colletotrichum orchidearum species complex</taxon>
    </lineage>
</organism>
<feature type="compositionally biased region" description="Polar residues" evidence="7">
    <location>
        <begin position="566"/>
        <end position="576"/>
    </location>
</feature>
<evidence type="ECO:0000256" key="1">
    <source>
        <dbReference type="ARBA" id="ARBA00013267"/>
    </source>
</evidence>
<keyword evidence="3" id="KW-0819">tRNA processing</keyword>
<keyword evidence="2" id="KW-0436">Ligase</keyword>
<name>A0A8H6JDQ9_9PEZI</name>
<dbReference type="EC" id="6.3.4.19" evidence="1"/>
<dbReference type="GO" id="GO:0005524">
    <property type="term" value="F:ATP binding"/>
    <property type="evidence" value="ECO:0007669"/>
    <property type="project" value="UniProtKB-KW"/>
</dbReference>
<dbReference type="EMBL" id="WIGN01000077">
    <property type="protein sequence ID" value="KAF6811195.1"/>
    <property type="molecule type" value="Genomic_DNA"/>
</dbReference>
<dbReference type="CDD" id="cd01992">
    <property type="entry name" value="TilS_N"/>
    <property type="match status" value="1"/>
</dbReference>
<evidence type="ECO:0000256" key="6">
    <source>
        <dbReference type="ARBA" id="ARBA00048539"/>
    </source>
</evidence>
<feature type="region of interest" description="Disordered" evidence="7">
    <location>
        <begin position="545"/>
        <end position="576"/>
    </location>
</feature>
<dbReference type="Pfam" id="PF01171">
    <property type="entry name" value="ATP_bind_3"/>
    <property type="match status" value="2"/>
</dbReference>
<dbReference type="Gene3D" id="3.40.50.620">
    <property type="entry name" value="HUPs"/>
    <property type="match status" value="2"/>
</dbReference>
<dbReference type="InterPro" id="IPR012094">
    <property type="entry name" value="tRNA_Ile_lys_synt"/>
</dbReference>
<feature type="compositionally biased region" description="Basic and acidic residues" evidence="7">
    <location>
        <begin position="794"/>
        <end position="805"/>
    </location>
</feature>
<feature type="compositionally biased region" description="Basic residues" evidence="7">
    <location>
        <begin position="776"/>
        <end position="793"/>
    </location>
</feature>